<feature type="transmembrane region" description="Helical" evidence="11">
    <location>
        <begin position="807"/>
        <end position="826"/>
    </location>
</feature>
<dbReference type="Proteomes" id="UP000663868">
    <property type="component" value="Unassembled WGS sequence"/>
</dbReference>
<reference evidence="13" key="1">
    <citation type="submission" date="2021-02" db="EMBL/GenBank/DDBJ databases">
        <authorList>
            <person name="Nowell W R."/>
        </authorList>
    </citation>
    <scope>NUCLEOTIDE SEQUENCE</scope>
</reference>
<dbReference type="PANTHER" id="PTHR30589">
    <property type="entry name" value="PROLIPOPROTEIN DIACYLGLYCERYL TRANSFERASE"/>
    <property type="match status" value="1"/>
</dbReference>
<feature type="domain" description="Inositolphosphotransferase Aur1/Ipt1" evidence="12">
    <location>
        <begin position="474"/>
        <end position="610"/>
    </location>
</feature>
<organism evidence="13 14">
    <name type="scientific">Adineta steineri</name>
    <dbReference type="NCBI Taxonomy" id="433720"/>
    <lineage>
        <taxon>Eukaryota</taxon>
        <taxon>Metazoa</taxon>
        <taxon>Spiralia</taxon>
        <taxon>Gnathifera</taxon>
        <taxon>Rotifera</taxon>
        <taxon>Eurotatoria</taxon>
        <taxon>Bdelloidea</taxon>
        <taxon>Adinetida</taxon>
        <taxon>Adinetidae</taxon>
        <taxon>Adineta</taxon>
    </lineage>
</organism>
<feature type="transmembrane region" description="Helical" evidence="11">
    <location>
        <begin position="577"/>
        <end position="595"/>
    </location>
</feature>
<dbReference type="Pfam" id="PF14378">
    <property type="entry name" value="PAP2_3"/>
    <property type="match status" value="1"/>
</dbReference>
<accession>A0A819UNG6</accession>
<dbReference type="AlphaFoldDB" id="A0A819UNG6"/>
<dbReference type="UniPathway" id="UPA00753"/>
<feature type="transmembrane region" description="Helical" evidence="11">
    <location>
        <begin position="879"/>
        <end position="898"/>
    </location>
</feature>
<evidence type="ECO:0000256" key="2">
    <source>
        <dbReference type="ARBA" id="ARBA00022475"/>
    </source>
</evidence>
<dbReference type="Pfam" id="PF01790">
    <property type="entry name" value="LGT"/>
    <property type="match status" value="1"/>
</dbReference>
<evidence type="ECO:0000256" key="5">
    <source>
        <dbReference type="ARBA" id="ARBA00022692"/>
    </source>
</evidence>
<name>A0A819UNG6_9BILA</name>
<keyword evidence="9" id="KW-0594">Phospholipid biosynthesis</keyword>
<dbReference type="PANTHER" id="PTHR30589:SF0">
    <property type="entry name" value="PHOSPHATIDYLGLYCEROL--PROLIPOPROTEIN DIACYLGLYCERYL TRANSFERASE"/>
    <property type="match status" value="1"/>
</dbReference>
<keyword evidence="7" id="KW-0443">Lipid metabolism</keyword>
<evidence type="ECO:0000256" key="11">
    <source>
        <dbReference type="SAM" id="Phobius"/>
    </source>
</evidence>
<comment type="caution">
    <text evidence="13">The sequence shown here is derived from an EMBL/GenBank/DDBJ whole genome shotgun (WGS) entry which is preliminary data.</text>
</comment>
<dbReference type="Gene3D" id="1.20.144.10">
    <property type="entry name" value="Phosphatidic acid phosphatase type 2/haloperoxidase"/>
    <property type="match status" value="1"/>
</dbReference>
<keyword evidence="10" id="KW-1208">Phospholipid metabolism</keyword>
<dbReference type="Gene3D" id="1.20.120.1630">
    <property type="match status" value="1"/>
</dbReference>
<feature type="transmembrane region" description="Helical" evidence="11">
    <location>
        <begin position="351"/>
        <end position="374"/>
    </location>
</feature>
<evidence type="ECO:0000256" key="1">
    <source>
        <dbReference type="ARBA" id="ARBA00004127"/>
    </source>
</evidence>
<proteinExistence type="predicted"/>
<dbReference type="GO" id="GO:0012505">
    <property type="term" value="C:endomembrane system"/>
    <property type="evidence" value="ECO:0007669"/>
    <property type="project" value="UniProtKB-SubCell"/>
</dbReference>
<feature type="transmembrane region" description="Helical" evidence="11">
    <location>
        <begin position="273"/>
        <end position="290"/>
    </location>
</feature>
<evidence type="ECO:0000259" key="12">
    <source>
        <dbReference type="Pfam" id="PF14378"/>
    </source>
</evidence>
<evidence type="ECO:0000256" key="7">
    <source>
        <dbReference type="ARBA" id="ARBA00023098"/>
    </source>
</evidence>
<dbReference type="GO" id="GO:0005886">
    <property type="term" value="C:plasma membrane"/>
    <property type="evidence" value="ECO:0007669"/>
    <property type="project" value="InterPro"/>
</dbReference>
<feature type="transmembrane region" description="Helical" evidence="11">
    <location>
        <begin position="380"/>
        <end position="398"/>
    </location>
</feature>
<dbReference type="InterPro" id="IPR001640">
    <property type="entry name" value="Lgt"/>
</dbReference>
<keyword evidence="8 11" id="KW-0472">Membrane</keyword>
<feature type="transmembrane region" description="Helical" evidence="11">
    <location>
        <begin position="642"/>
        <end position="664"/>
    </location>
</feature>
<keyword evidence="3" id="KW-0444">Lipid biosynthesis</keyword>
<feature type="transmembrane region" description="Helical" evidence="11">
    <location>
        <begin position="478"/>
        <end position="495"/>
    </location>
</feature>
<dbReference type="InterPro" id="IPR007318">
    <property type="entry name" value="Phopholipid_MeTrfase"/>
</dbReference>
<gene>
    <name evidence="13" type="ORF">KXQ929_LOCUS33482</name>
</gene>
<keyword evidence="5 11" id="KW-0812">Transmembrane</keyword>
<evidence type="ECO:0000256" key="4">
    <source>
        <dbReference type="ARBA" id="ARBA00022679"/>
    </source>
</evidence>
<feature type="transmembrane region" description="Helical" evidence="11">
    <location>
        <begin position="700"/>
        <end position="718"/>
    </location>
</feature>
<feature type="transmembrane region" description="Helical" evidence="11">
    <location>
        <begin position="847"/>
        <end position="864"/>
    </location>
</feature>
<dbReference type="GO" id="GO:0008961">
    <property type="term" value="F:phosphatidylglycerol-prolipoprotein diacylglyceryl transferase activity"/>
    <property type="evidence" value="ECO:0007669"/>
    <property type="project" value="InterPro"/>
</dbReference>
<feature type="transmembrane region" description="Helical" evidence="11">
    <location>
        <begin position="507"/>
        <end position="525"/>
    </location>
</feature>
<protein>
    <recommendedName>
        <fullName evidence="12">Inositolphosphotransferase Aur1/Ipt1 domain-containing protein</fullName>
    </recommendedName>
</protein>
<dbReference type="EMBL" id="CAJOBB010004305">
    <property type="protein sequence ID" value="CAF4083229.1"/>
    <property type="molecule type" value="Genomic_DNA"/>
</dbReference>
<keyword evidence="2" id="KW-1003">Cell membrane</keyword>
<evidence type="ECO:0000313" key="14">
    <source>
        <dbReference type="Proteomes" id="UP000663868"/>
    </source>
</evidence>
<dbReference type="GO" id="GO:0006656">
    <property type="term" value="P:phosphatidylcholine biosynthetic process"/>
    <property type="evidence" value="ECO:0007669"/>
    <property type="project" value="UniProtKB-UniPathway"/>
</dbReference>
<feature type="transmembrane region" description="Helical" evidence="11">
    <location>
        <begin position="670"/>
        <end position="688"/>
    </location>
</feature>
<evidence type="ECO:0000256" key="6">
    <source>
        <dbReference type="ARBA" id="ARBA00022989"/>
    </source>
</evidence>
<evidence type="ECO:0000256" key="8">
    <source>
        <dbReference type="ARBA" id="ARBA00023136"/>
    </source>
</evidence>
<dbReference type="SUPFAM" id="SSF48317">
    <property type="entry name" value="Acid phosphatase/Vanadium-dependent haloperoxidase"/>
    <property type="match status" value="1"/>
</dbReference>
<feature type="transmembrane region" description="Helical" evidence="11">
    <location>
        <begin position="435"/>
        <end position="458"/>
    </location>
</feature>
<evidence type="ECO:0000256" key="3">
    <source>
        <dbReference type="ARBA" id="ARBA00022516"/>
    </source>
</evidence>
<keyword evidence="4" id="KW-0808">Transferase</keyword>
<dbReference type="GO" id="GO:0042158">
    <property type="term" value="P:lipoprotein biosynthetic process"/>
    <property type="evidence" value="ECO:0007669"/>
    <property type="project" value="InterPro"/>
</dbReference>
<dbReference type="Pfam" id="PF04191">
    <property type="entry name" value="PEMT"/>
    <property type="match status" value="1"/>
</dbReference>
<feature type="transmembrane region" description="Helical" evidence="11">
    <location>
        <begin position="552"/>
        <end position="570"/>
    </location>
</feature>
<sequence length="910" mass="106831">MNNTREDFYLCKWYADIIDEETNDVTIIYLGELEWKFLKVNFTNILQFIQKQSLISRSTLLNYKSPIFDDDCFQINSNGISGEWKRKSECIFCEKLFENADGYILWECFIPVGLAQIKVNNQINKGFGYVEKLTMTLKPWQLPIDILRWGRFLYENQYIIWIRWIGKEEKFVIFHDGIKYSGGIINDEMIEFGNYRLILLEKYILRNGLLSETIFNRFVWIKKFFPFEFLDINECKWETWSELYENNCLIAKSWSIHENVNFKTEIKSNYGKMFYGFLFTILIPLLLIFWSKHTEKLIFLPIPTTNSLVVSLLFNFFGIILIVFAMLELWFKGDGLPMNAYPPSKLVVTGVYKIFSHPIYIGSSLICFGLSIYYESKSGFWFVSPLLTLSWISLVYGYENEDLKQRFRQEYTWKTLLNIPENVKIKCEYADIISIYYLVFLPWLIFYEILLIIGPPSYSISTYFEFENNIPVIEWTELFYLLTYPYVLFLPLILQTKQQIRCFIIDSLMNISIGIYLQFILPLVAPPKQFIPKTVLGEILLYERSFDGPGCAFPSFHVSWAFLSAYYYSWIYAKYNFIFYILSILISLSCITTGMHSIIDVVGGFLLFLICVKRIRLWIYIRNDFENLANSWSCYRIGRLRIINSSFYVFVSASIDAFIIFSLIGDISGVLLINLSSLFMAAVWGQYIERSSGLSRPFGYFGFIIGGVVGSLIVSWFYSIPHIRILSAYALASPWIQGVGRFRCIIHGCCHGRSTNQFLGILITNSQSRVCSLSKLKNEYIHITQGYSILSNMIIGMLLWRLWYSNISLYVIVSLYFILIGQSRFIEERFRGEIQTKVYFKLKMYQWLSIFFVLIGIFLSMIPFDNDTIHMNFIFKYEYLIPSLLFGFIATFALAIDFPESKKRFSRLSD</sequence>
<feature type="transmembrane region" description="Helical" evidence="11">
    <location>
        <begin position="310"/>
        <end position="331"/>
    </location>
</feature>
<keyword evidence="6 11" id="KW-1133">Transmembrane helix</keyword>
<evidence type="ECO:0000256" key="10">
    <source>
        <dbReference type="ARBA" id="ARBA00023264"/>
    </source>
</evidence>
<evidence type="ECO:0000256" key="9">
    <source>
        <dbReference type="ARBA" id="ARBA00023209"/>
    </source>
</evidence>
<evidence type="ECO:0000313" key="13">
    <source>
        <dbReference type="EMBL" id="CAF4083229.1"/>
    </source>
</evidence>
<dbReference type="InterPro" id="IPR036938">
    <property type="entry name" value="PAP2/HPO_sf"/>
</dbReference>
<dbReference type="InterPro" id="IPR026841">
    <property type="entry name" value="Aur1/Ipt1"/>
</dbReference>
<comment type="subcellular location">
    <subcellularLocation>
        <location evidence="1">Endomembrane system</location>
        <topology evidence="1">Multi-pass membrane protein</topology>
    </subcellularLocation>
</comment>